<feature type="transmembrane region" description="Helical" evidence="6">
    <location>
        <begin position="354"/>
        <end position="375"/>
    </location>
</feature>
<comment type="subcellular location">
    <subcellularLocation>
        <location evidence="1">Cell membrane</location>
        <topology evidence="1">Multi-pass membrane protein</topology>
    </subcellularLocation>
</comment>
<evidence type="ECO:0000256" key="1">
    <source>
        <dbReference type="ARBA" id="ARBA00004651"/>
    </source>
</evidence>
<feature type="transmembrane region" description="Helical" evidence="6">
    <location>
        <begin position="7"/>
        <end position="28"/>
    </location>
</feature>
<evidence type="ECO:0000313" key="7">
    <source>
        <dbReference type="EMBL" id="MBE0368228.1"/>
    </source>
</evidence>
<evidence type="ECO:0000256" key="2">
    <source>
        <dbReference type="ARBA" id="ARBA00022475"/>
    </source>
</evidence>
<dbReference type="PANTHER" id="PTHR30250:SF11">
    <property type="entry name" value="O-ANTIGEN TRANSPORTER-RELATED"/>
    <property type="match status" value="1"/>
</dbReference>
<feature type="transmembrane region" description="Helical" evidence="6">
    <location>
        <begin position="411"/>
        <end position="428"/>
    </location>
</feature>
<evidence type="ECO:0000256" key="5">
    <source>
        <dbReference type="ARBA" id="ARBA00023136"/>
    </source>
</evidence>
<evidence type="ECO:0000256" key="4">
    <source>
        <dbReference type="ARBA" id="ARBA00022989"/>
    </source>
</evidence>
<keyword evidence="2" id="KW-1003">Cell membrane</keyword>
<dbReference type="Proteomes" id="UP000615755">
    <property type="component" value="Unassembled WGS sequence"/>
</dbReference>
<evidence type="ECO:0000256" key="3">
    <source>
        <dbReference type="ARBA" id="ARBA00022692"/>
    </source>
</evidence>
<protein>
    <recommendedName>
        <fullName evidence="9">Oligosaccharide translocase</fullName>
    </recommendedName>
</protein>
<accession>A0ABR9EB74</accession>
<feature type="transmembrane region" description="Helical" evidence="6">
    <location>
        <begin position="434"/>
        <end position="452"/>
    </location>
</feature>
<organism evidence="7 8">
    <name type="scientific">Pseudoalteromonas aurantia 208</name>
    <dbReference type="NCBI Taxonomy" id="1314867"/>
    <lineage>
        <taxon>Bacteria</taxon>
        <taxon>Pseudomonadati</taxon>
        <taxon>Pseudomonadota</taxon>
        <taxon>Gammaproteobacteria</taxon>
        <taxon>Alteromonadales</taxon>
        <taxon>Pseudoalteromonadaceae</taxon>
        <taxon>Pseudoalteromonas</taxon>
    </lineage>
</organism>
<feature type="transmembrane region" description="Helical" evidence="6">
    <location>
        <begin position="247"/>
        <end position="270"/>
    </location>
</feature>
<feature type="transmembrane region" description="Helical" evidence="6">
    <location>
        <begin position="291"/>
        <end position="309"/>
    </location>
</feature>
<dbReference type="Pfam" id="PF13440">
    <property type="entry name" value="Polysacc_synt_3"/>
    <property type="match status" value="1"/>
</dbReference>
<keyword evidence="3 6" id="KW-0812">Transmembrane</keyword>
<evidence type="ECO:0000256" key="6">
    <source>
        <dbReference type="SAM" id="Phobius"/>
    </source>
</evidence>
<evidence type="ECO:0008006" key="9">
    <source>
        <dbReference type="Google" id="ProtNLM"/>
    </source>
</evidence>
<keyword evidence="4 6" id="KW-1133">Transmembrane helix</keyword>
<reference evidence="7 8" key="1">
    <citation type="submission" date="2015-03" db="EMBL/GenBank/DDBJ databases">
        <title>Genome sequence of Pseudoalteromonas aurantia.</title>
        <authorList>
            <person name="Xie B.-B."/>
            <person name="Rong J.-C."/>
            <person name="Qin Q.-L."/>
            <person name="Zhang Y.-Z."/>
        </authorList>
    </citation>
    <scope>NUCLEOTIDE SEQUENCE [LARGE SCALE GENOMIC DNA]</scope>
    <source>
        <strain evidence="7 8">208</strain>
    </source>
</reference>
<keyword evidence="8" id="KW-1185">Reference proteome</keyword>
<sequence>MSGLKQVAYYGVAMLVLKGLGFLMLPIATRLLTQQEYGSLNFLVTISAVCSLLLSLGLPELLFRQHYQDDNQKIAFFRDCLVVSIGVCFAFLIVVLLFTQSITNLLPGDVDLTNLRLLAVNLFASSVLAIPYSYYRLVGNAKHYCYLAVVHGVFQTGLSIGLLFMGFGVTGVMLSGAISASLVLIAALWLLIPLIKMTLTQFKWQIESRHLLFLTSILISSLCLYASNGAENWFIVALEGERALAVYFVAAQFALMTSFTFEPIRMWWFAKRFDVLANEPNEYGYMALRSLNLGLILCALMMVVVPVIFKVTLPASYYGNDMWLTGLILVVVLRHHSDIFNIACYKCRNGIWVTYINAISAVLVVSMFSWLIPIYKVDGVVSSLLLVQVVRCFAFILVSQRLEYVDYRFQSLFIVWLSLGALTCLSYIQPTFIYAYQAVIIVVLLVIVAKQYSAEVTQCIKHLPKRGAYV</sequence>
<gene>
    <name evidence="7" type="ORF">PAUR_a1787</name>
</gene>
<feature type="transmembrane region" description="Helical" evidence="6">
    <location>
        <begin position="381"/>
        <end position="399"/>
    </location>
</feature>
<evidence type="ECO:0000313" key="8">
    <source>
        <dbReference type="Proteomes" id="UP000615755"/>
    </source>
</evidence>
<name>A0ABR9EB74_9GAMM</name>
<proteinExistence type="predicted"/>
<comment type="caution">
    <text evidence="7">The sequence shown here is derived from an EMBL/GenBank/DDBJ whole genome shotgun (WGS) entry which is preliminary data.</text>
</comment>
<dbReference type="RefSeq" id="WP_192507535.1">
    <property type="nucleotide sequence ID" value="NZ_AQGV01000012.1"/>
</dbReference>
<dbReference type="EMBL" id="AQGV01000012">
    <property type="protein sequence ID" value="MBE0368228.1"/>
    <property type="molecule type" value="Genomic_DNA"/>
</dbReference>
<feature type="transmembrane region" description="Helical" evidence="6">
    <location>
        <begin position="144"/>
        <end position="167"/>
    </location>
</feature>
<dbReference type="InterPro" id="IPR050833">
    <property type="entry name" value="Poly_Biosynth_Transport"/>
</dbReference>
<dbReference type="PANTHER" id="PTHR30250">
    <property type="entry name" value="PST FAMILY PREDICTED COLANIC ACID TRANSPORTER"/>
    <property type="match status" value="1"/>
</dbReference>
<feature type="transmembrane region" description="Helical" evidence="6">
    <location>
        <begin position="40"/>
        <end position="63"/>
    </location>
</feature>
<feature type="transmembrane region" description="Helical" evidence="6">
    <location>
        <begin position="211"/>
        <end position="227"/>
    </location>
</feature>
<feature type="transmembrane region" description="Helical" evidence="6">
    <location>
        <begin position="75"/>
        <end position="98"/>
    </location>
</feature>
<feature type="transmembrane region" description="Helical" evidence="6">
    <location>
        <begin position="173"/>
        <end position="199"/>
    </location>
</feature>
<feature type="transmembrane region" description="Helical" evidence="6">
    <location>
        <begin position="118"/>
        <end position="137"/>
    </location>
</feature>
<keyword evidence="5 6" id="KW-0472">Membrane</keyword>